<dbReference type="EMBL" id="JAUUTY010000003">
    <property type="protein sequence ID" value="KAK1660679.1"/>
    <property type="molecule type" value="Genomic_DNA"/>
</dbReference>
<protein>
    <recommendedName>
        <fullName evidence="5">Retrotransposon Copia-like N-terminal domain-containing protein</fullName>
    </recommendedName>
</protein>
<evidence type="ECO:0000256" key="1">
    <source>
        <dbReference type="SAM" id="Phobius"/>
    </source>
</evidence>
<feature type="transmembrane region" description="Helical" evidence="1">
    <location>
        <begin position="329"/>
        <end position="350"/>
    </location>
</feature>
<feature type="transmembrane region" description="Helical" evidence="1">
    <location>
        <begin position="357"/>
        <end position="374"/>
    </location>
</feature>
<evidence type="ECO:0000313" key="4">
    <source>
        <dbReference type="Proteomes" id="UP001231189"/>
    </source>
</evidence>
<gene>
    <name evidence="3" type="ORF">QYE76_046768</name>
    <name evidence="2" type="ORF">QYE76_048838</name>
</gene>
<keyword evidence="1" id="KW-1133">Transmembrane helix</keyword>
<keyword evidence="1" id="KW-0472">Membrane</keyword>
<dbReference type="PANTHER" id="PTHR47481">
    <property type="match status" value="1"/>
</dbReference>
<feature type="transmembrane region" description="Helical" evidence="1">
    <location>
        <begin position="229"/>
        <end position="252"/>
    </location>
</feature>
<accession>A0AAD8WYY8</accession>
<keyword evidence="1" id="KW-0812">Transmembrane</keyword>
<feature type="transmembrane region" description="Helical" evidence="1">
    <location>
        <begin position="264"/>
        <end position="287"/>
    </location>
</feature>
<dbReference type="EMBL" id="JAUUTY010000002">
    <property type="protein sequence ID" value="KAK1685920.1"/>
    <property type="molecule type" value="Genomic_DNA"/>
</dbReference>
<evidence type="ECO:0008006" key="5">
    <source>
        <dbReference type="Google" id="ProtNLM"/>
    </source>
</evidence>
<dbReference type="PANTHER" id="PTHR47481:SF31">
    <property type="entry name" value="OS01G0873500 PROTEIN"/>
    <property type="match status" value="1"/>
</dbReference>
<dbReference type="Proteomes" id="UP001231189">
    <property type="component" value="Unassembled WGS sequence"/>
</dbReference>
<reference evidence="3" key="1">
    <citation type="submission" date="2023-07" db="EMBL/GenBank/DDBJ databases">
        <title>A chromosome-level genome assembly of Lolium multiflorum.</title>
        <authorList>
            <person name="Chen Y."/>
            <person name="Copetti D."/>
            <person name="Kolliker R."/>
            <person name="Studer B."/>
        </authorList>
    </citation>
    <scope>NUCLEOTIDE SEQUENCE</scope>
    <source>
        <strain evidence="3">02402/16</strain>
        <tissue evidence="3">Leaf</tissue>
    </source>
</reference>
<proteinExistence type="predicted"/>
<dbReference type="Pfam" id="PF14223">
    <property type="entry name" value="Retrotran_gag_2"/>
    <property type="match status" value="1"/>
</dbReference>
<dbReference type="AlphaFoldDB" id="A0AAD8WYY8"/>
<evidence type="ECO:0000313" key="2">
    <source>
        <dbReference type="EMBL" id="KAK1660679.1"/>
    </source>
</evidence>
<organism evidence="3 4">
    <name type="scientific">Lolium multiflorum</name>
    <name type="common">Italian ryegrass</name>
    <name type="synonym">Lolium perenne subsp. multiflorum</name>
    <dbReference type="NCBI Taxonomy" id="4521"/>
    <lineage>
        <taxon>Eukaryota</taxon>
        <taxon>Viridiplantae</taxon>
        <taxon>Streptophyta</taxon>
        <taxon>Embryophyta</taxon>
        <taxon>Tracheophyta</taxon>
        <taxon>Spermatophyta</taxon>
        <taxon>Magnoliopsida</taxon>
        <taxon>Liliopsida</taxon>
        <taxon>Poales</taxon>
        <taxon>Poaceae</taxon>
        <taxon>BOP clade</taxon>
        <taxon>Pooideae</taxon>
        <taxon>Poodae</taxon>
        <taxon>Poeae</taxon>
        <taxon>Poeae Chloroplast Group 2 (Poeae type)</taxon>
        <taxon>Loliodinae</taxon>
        <taxon>Loliinae</taxon>
        <taxon>Lolium</taxon>
    </lineage>
</organism>
<evidence type="ECO:0000313" key="3">
    <source>
        <dbReference type="EMBL" id="KAK1685920.1"/>
    </source>
</evidence>
<comment type="caution">
    <text evidence="3">The sequence shown here is derived from an EMBL/GenBank/DDBJ whole genome shotgun (WGS) entry which is preliminary data.</text>
</comment>
<name>A0AAD8WYY8_LOLMU</name>
<keyword evidence="4" id="KW-1185">Reference proteome</keyword>
<sequence>MASSSSATAAANLAAALGSPPTEKLTRQNHLFWKTQVLPALRGAQVLGLLDGSDAAPSKTLEVEDSEKQKSTVPNEAYAVWLARDQTVLSYLVKGLDIDLLSHVVGLESAHQVWTTIEGLFTSQSRSRVNMLRGALANTKKLELTVPQFISKMRGFASELAAAGKIVDDDELKGYILGGLQGPYTPFVASMNATPNTTLTDIPLPMLLLVEVLRLVQTSHVVRVEDTEMMVVTVMVAIGTAVTTIVVMTVEVDTVIVEMIAKIGDVMIVTVAITGVMIAVMFSAVMVEVVAADVMTVVHPREVVVEAGPPHDLLIPHAKSVPSMVTLQMSVGGATLIVMMMMIAAMTVTVLKKEPMVLIQIGIWTLAPLIISLGS</sequence>